<comment type="caution">
    <text evidence="1">The sequence shown here is derived from an EMBL/GenBank/DDBJ whole genome shotgun (WGS) entry which is preliminary data.</text>
</comment>
<keyword evidence="2" id="KW-1185">Reference proteome</keyword>
<accession>A0ABV2HAG4</accession>
<proteinExistence type="predicted"/>
<sequence length="77" mass="8933">MTLPIKAEHIRLAAKNKGSEAKLRSVLTSLDRYAANVGLDRLHRLIHYLAQLMHQSGSFKWDQEIWGPTPAQQPRWW</sequence>
<dbReference type="Proteomes" id="UP001549031">
    <property type="component" value="Unassembled WGS sequence"/>
</dbReference>
<protein>
    <submittedName>
        <fullName evidence="1">Chitinase</fullName>
    </submittedName>
</protein>
<dbReference type="RefSeq" id="WP_247245208.1">
    <property type="nucleotide sequence ID" value="NZ_JALJRA010000014.1"/>
</dbReference>
<gene>
    <name evidence="1" type="ORF">ABID21_003646</name>
</gene>
<evidence type="ECO:0000313" key="2">
    <source>
        <dbReference type="Proteomes" id="UP001549031"/>
    </source>
</evidence>
<evidence type="ECO:0000313" key="1">
    <source>
        <dbReference type="EMBL" id="MET3587521.1"/>
    </source>
</evidence>
<organism evidence="1 2">
    <name type="scientific">Pseudorhizobium tarimense</name>
    <dbReference type="NCBI Taxonomy" id="1079109"/>
    <lineage>
        <taxon>Bacteria</taxon>
        <taxon>Pseudomonadati</taxon>
        <taxon>Pseudomonadota</taxon>
        <taxon>Alphaproteobacteria</taxon>
        <taxon>Hyphomicrobiales</taxon>
        <taxon>Rhizobiaceae</taxon>
        <taxon>Rhizobium/Agrobacterium group</taxon>
        <taxon>Pseudorhizobium</taxon>
    </lineage>
</organism>
<reference evidence="1 2" key="1">
    <citation type="submission" date="2024-06" db="EMBL/GenBank/DDBJ databases">
        <title>Genomic Encyclopedia of Type Strains, Phase IV (KMG-IV): sequencing the most valuable type-strain genomes for metagenomic binning, comparative biology and taxonomic classification.</title>
        <authorList>
            <person name="Goeker M."/>
        </authorList>
    </citation>
    <scope>NUCLEOTIDE SEQUENCE [LARGE SCALE GENOMIC DNA]</scope>
    <source>
        <strain evidence="1 2">DSM 105042</strain>
    </source>
</reference>
<name>A0ABV2HAG4_9HYPH</name>
<dbReference type="EMBL" id="JBEPLJ010000014">
    <property type="protein sequence ID" value="MET3587521.1"/>
    <property type="molecule type" value="Genomic_DNA"/>
</dbReference>